<dbReference type="CDD" id="cd02440">
    <property type="entry name" value="AdoMet_MTases"/>
    <property type="match status" value="1"/>
</dbReference>
<keyword evidence="2" id="KW-0489">Methyltransferase</keyword>
<dbReference type="Gene3D" id="3.40.50.150">
    <property type="entry name" value="Vaccinia Virus protein VP39"/>
    <property type="match status" value="1"/>
</dbReference>
<protein>
    <submittedName>
        <fullName evidence="2">Methyltransferase family protein</fullName>
    </submittedName>
</protein>
<keyword evidence="3" id="KW-1185">Reference proteome</keyword>
<dbReference type="RefSeq" id="WP_123391479.1">
    <property type="nucleotide sequence ID" value="NZ_RKHO01000001.1"/>
</dbReference>
<dbReference type="AlphaFoldDB" id="A0A3N2CWL5"/>
<gene>
    <name evidence="2" type="ORF">EDD33_2746</name>
</gene>
<name>A0A3N2CWL5_9ACTN</name>
<dbReference type="InterPro" id="IPR041698">
    <property type="entry name" value="Methyltransf_25"/>
</dbReference>
<dbReference type="PANTHER" id="PTHR12843:SF5">
    <property type="entry name" value="EEF1A LYSINE METHYLTRANSFERASE 2"/>
    <property type="match status" value="1"/>
</dbReference>
<dbReference type="PANTHER" id="PTHR12843">
    <property type="entry name" value="PROTEIN-LYSINE N-METHYLTRANSFERASE METTL10"/>
    <property type="match status" value="1"/>
</dbReference>
<dbReference type="InterPro" id="IPR029063">
    <property type="entry name" value="SAM-dependent_MTases_sf"/>
</dbReference>
<dbReference type="Proteomes" id="UP000281738">
    <property type="component" value="Unassembled WGS sequence"/>
</dbReference>
<organism evidence="2 3">
    <name type="scientific">Nocardioides aurantiacus</name>
    <dbReference type="NCBI Taxonomy" id="86796"/>
    <lineage>
        <taxon>Bacteria</taxon>
        <taxon>Bacillati</taxon>
        <taxon>Actinomycetota</taxon>
        <taxon>Actinomycetes</taxon>
        <taxon>Propionibacteriales</taxon>
        <taxon>Nocardioidaceae</taxon>
        <taxon>Nocardioides</taxon>
    </lineage>
</organism>
<feature type="domain" description="Methyltransferase" evidence="1">
    <location>
        <begin position="46"/>
        <end position="141"/>
    </location>
</feature>
<dbReference type="EMBL" id="RKHO01000001">
    <property type="protein sequence ID" value="ROR91866.1"/>
    <property type="molecule type" value="Genomic_DNA"/>
</dbReference>
<dbReference type="GO" id="GO:0032259">
    <property type="term" value="P:methylation"/>
    <property type="evidence" value="ECO:0007669"/>
    <property type="project" value="UniProtKB-KW"/>
</dbReference>
<accession>A0A3N2CWL5</accession>
<sequence>MAETSGSARHWDTVYATKDTRTVSWHEDVPTTSLRLIGPRGSRTSVVDIGAGASPLGDHLVAQRWEHVTLLDVSDEGLALTRERLRQHAPHPELVVSDVLDWSPARQYDVWHDRAVLHFLTDPGDRARYVDLAARTVAPQGHLVVGGFAPDGPTHCSGLPTAQRSAHELALEFAEHFTQVELDTDTHTTPSGAEQAFAWAVLQRR</sequence>
<dbReference type="OrthoDB" id="3469983at2"/>
<proteinExistence type="predicted"/>
<evidence type="ECO:0000313" key="3">
    <source>
        <dbReference type="Proteomes" id="UP000281738"/>
    </source>
</evidence>
<keyword evidence="2" id="KW-0808">Transferase</keyword>
<evidence type="ECO:0000313" key="2">
    <source>
        <dbReference type="EMBL" id="ROR91866.1"/>
    </source>
</evidence>
<evidence type="ECO:0000259" key="1">
    <source>
        <dbReference type="Pfam" id="PF13649"/>
    </source>
</evidence>
<dbReference type="Pfam" id="PF13649">
    <property type="entry name" value="Methyltransf_25"/>
    <property type="match status" value="1"/>
</dbReference>
<reference evidence="2 3" key="1">
    <citation type="submission" date="2018-11" db="EMBL/GenBank/DDBJ databases">
        <title>Sequencing the genomes of 1000 actinobacteria strains.</title>
        <authorList>
            <person name="Klenk H.-P."/>
        </authorList>
    </citation>
    <scope>NUCLEOTIDE SEQUENCE [LARGE SCALE GENOMIC DNA]</scope>
    <source>
        <strain evidence="2 3">DSM 12652</strain>
    </source>
</reference>
<comment type="caution">
    <text evidence="2">The sequence shown here is derived from an EMBL/GenBank/DDBJ whole genome shotgun (WGS) entry which is preliminary data.</text>
</comment>
<dbReference type="GO" id="GO:0008168">
    <property type="term" value="F:methyltransferase activity"/>
    <property type="evidence" value="ECO:0007669"/>
    <property type="project" value="UniProtKB-KW"/>
</dbReference>
<dbReference type="SUPFAM" id="SSF53335">
    <property type="entry name" value="S-adenosyl-L-methionine-dependent methyltransferases"/>
    <property type="match status" value="1"/>
</dbReference>